<feature type="compositionally biased region" description="Basic residues" evidence="1">
    <location>
        <begin position="55"/>
        <end position="69"/>
    </location>
</feature>
<reference evidence="2 3" key="1">
    <citation type="journal article" date="2014" name="Agronomy (Basel)">
        <title>A Draft Genome Sequence for Ensete ventricosum, the Drought-Tolerant Tree Against Hunger.</title>
        <authorList>
            <person name="Harrison J."/>
            <person name="Moore K.A."/>
            <person name="Paszkiewicz K."/>
            <person name="Jones T."/>
            <person name="Grant M."/>
            <person name="Ambacheew D."/>
            <person name="Muzemil S."/>
            <person name="Studholme D.J."/>
        </authorList>
    </citation>
    <scope>NUCLEOTIDE SEQUENCE [LARGE SCALE GENOMIC DNA]</scope>
</reference>
<gene>
    <name evidence="2" type="ORF">B296_00051514</name>
</gene>
<organism evidence="2 3">
    <name type="scientific">Ensete ventricosum</name>
    <name type="common">Abyssinian banana</name>
    <name type="synonym">Musa ensete</name>
    <dbReference type="NCBI Taxonomy" id="4639"/>
    <lineage>
        <taxon>Eukaryota</taxon>
        <taxon>Viridiplantae</taxon>
        <taxon>Streptophyta</taxon>
        <taxon>Embryophyta</taxon>
        <taxon>Tracheophyta</taxon>
        <taxon>Spermatophyta</taxon>
        <taxon>Magnoliopsida</taxon>
        <taxon>Liliopsida</taxon>
        <taxon>Zingiberales</taxon>
        <taxon>Musaceae</taxon>
        <taxon>Ensete</taxon>
    </lineage>
</organism>
<comment type="caution">
    <text evidence="2">The sequence shown here is derived from an EMBL/GenBank/DDBJ whole genome shotgun (WGS) entry which is preliminary data.</text>
</comment>
<evidence type="ECO:0000256" key="1">
    <source>
        <dbReference type="SAM" id="MobiDB-lite"/>
    </source>
</evidence>
<accession>A0A426XL04</accession>
<dbReference type="AlphaFoldDB" id="A0A426XL04"/>
<dbReference type="Proteomes" id="UP000287651">
    <property type="component" value="Unassembled WGS sequence"/>
</dbReference>
<evidence type="ECO:0000313" key="3">
    <source>
        <dbReference type="Proteomes" id="UP000287651"/>
    </source>
</evidence>
<name>A0A426XL04_ENSVE</name>
<protein>
    <submittedName>
        <fullName evidence="2">Uncharacterized protein</fullName>
    </submittedName>
</protein>
<dbReference type="EMBL" id="AMZH03019632">
    <property type="protein sequence ID" value="RRT40120.1"/>
    <property type="molecule type" value="Genomic_DNA"/>
</dbReference>
<proteinExistence type="predicted"/>
<evidence type="ECO:0000313" key="2">
    <source>
        <dbReference type="EMBL" id="RRT40120.1"/>
    </source>
</evidence>
<feature type="region of interest" description="Disordered" evidence="1">
    <location>
        <begin position="52"/>
        <end position="106"/>
    </location>
</feature>
<sequence>MMLDKFCLKSFANDFFGAHCRFLRSRKNTEERERERERESEYRVLCLFEGNKGDKGKKKKKKNKKRRSIMRMDGGGTRHARVTSVGSPESEAGVAHASGQGRRREQRRIALKDAEGSSLLRHVTVVTACKCVLFTASFEGSRGEGEKEKGETCIVLPRTSSWISSSLQIACCFIWSCWVGRDW</sequence>